<reference evidence="4 5" key="1">
    <citation type="journal article" date="2010" name="Int. J. Syst. Evol. Microbiol.">
        <title>Bacillus horneckiae sp. nov., isolated from a spacecraft-assembly clean room.</title>
        <authorList>
            <person name="Vaishampayan P."/>
            <person name="Probst A."/>
            <person name="Krishnamurthi S."/>
            <person name="Ghosh S."/>
            <person name="Osman S."/>
            <person name="McDowall A."/>
            <person name="Ruckmani A."/>
            <person name="Mayilraj S."/>
            <person name="Venkateswaran K."/>
        </authorList>
    </citation>
    <scope>NUCLEOTIDE SEQUENCE [LARGE SCALE GENOMIC DNA]</scope>
    <source>
        <strain evidence="5">1PO1SC</strain>
    </source>
</reference>
<evidence type="ECO:0000313" key="5">
    <source>
        <dbReference type="Proteomes" id="UP000233343"/>
    </source>
</evidence>
<dbReference type="Gene3D" id="1.10.1240.10">
    <property type="entry name" value="Methionine synthase domain"/>
    <property type="match status" value="1"/>
</dbReference>
<dbReference type="GO" id="GO:0005829">
    <property type="term" value="C:cytosol"/>
    <property type="evidence" value="ECO:0007669"/>
    <property type="project" value="TreeGrafter"/>
</dbReference>
<keyword evidence="5" id="KW-1185">Reference proteome</keyword>
<feature type="domain" description="B12-binding" evidence="3">
    <location>
        <begin position="87"/>
        <end position="217"/>
    </location>
</feature>
<dbReference type="GO" id="GO:0046872">
    <property type="term" value="F:metal ion binding"/>
    <property type="evidence" value="ECO:0007669"/>
    <property type="project" value="UniProtKB-KW"/>
</dbReference>
<dbReference type="EMBL" id="PISD01000005">
    <property type="protein sequence ID" value="PKG30758.1"/>
    <property type="molecule type" value="Genomic_DNA"/>
</dbReference>
<dbReference type="Proteomes" id="UP000233343">
    <property type="component" value="Unassembled WGS sequence"/>
</dbReference>
<dbReference type="GO" id="GO:0050667">
    <property type="term" value="P:homocysteine metabolic process"/>
    <property type="evidence" value="ECO:0007669"/>
    <property type="project" value="TreeGrafter"/>
</dbReference>
<dbReference type="Pfam" id="PF02607">
    <property type="entry name" value="B12-binding_2"/>
    <property type="match status" value="1"/>
</dbReference>
<dbReference type="InterPro" id="IPR036594">
    <property type="entry name" value="Meth_synthase_dom"/>
</dbReference>
<gene>
    <name evidence="4" type="ORF">CWS20_01380</name>
</gene>
<evidence type="ECO:0000313" key="4">
    <source>
        <dbReference type="EMBL" id="PKG30758.1"/>
    </source>
</evidence>
<dbReference type="AlphaFoldDB" id="A0A2N0ZMM2"/>
<dbReference type="InterPro" id="IPR050554">
    <property type="entry name" value="Met_Synthase/Corrinoid"/>
</dbReference>
<name>A0A2N0ZMM2_9BACI</name>
<comment type="caution">
    <text evidence="4">The sequence shown here is derived from an EMBL/GenBank/DDBJ whole genome shotgun (WGS) entry which is preliminary data.</text>
</comment>
<dbReference type="PANTHER" id="PTHR45833">
    <property type="entry name" value="METHIONINE SYNTHASE"/>
    <property type="match status" value="1"/>
</dbReference>
<keyword evidence="2" id="KW-0170">Cobalt</keyword>
<keyword evidence="1" id="KW-0479">Metal-binding</keyword>
<sequence length="217" mass="24605">MSKGEELAGILLKGSVTDAWDYIEKYNHLSNLEIYQDIITPAMIYVGQLWENFEITVADEHLASGVCDFILARLASKYKSKSEDHDAPKAMFLCLEGEQHNVGLKMTASLFEEKKWDVKFFGANLPVQYALKAAKEWEPDVIGLSVSIATHLPKLKEYTEVFTYLPKKPTILVGGRLTSMYNLQTFAANNPLIITNLYELNEWISNYQMEGRTNAIN</sequence>
<organism evidence="4 5">
    <name type="scientific">Cytobacillus horneckiae</name>
    <dbReference type="NCBI Taxonomy" id="549687"/>
    <lineage>
        <taxon>Bacteria</taxon>
        <taxon>Bacillati</taxon>
        <taxon>Bacillota</taxon>
        <taxon>Bacilli</taxon>
        <taxon>Bacillales</taxon>
        <taxon>Bacillaceae</taxon>
        <taxon>Cytobacillus</taxon>
    </lineage>
</organism>
<dbReference type="Pfam" id="PF02310">
    <property type="entry name" value="B12-binding"/>
    <property type="match status" value="1"/>
</dbReference>
<dbReference type="InterPro" id="IPR036724">
    <property type="entry name" value="Cobalamin-bd_sf"/>
</dbReference>
<accession>A0A2N0ZMM2</accession>
<evidence type="ECO:0000256" key="2">
    <source>
        <dbReference type="ARBA" id="ARBA00023285"/>
    </source>
</evidence>
<dbReference type="GO" id="GO:0008705">
    <property type="term" value="F:methionine synthase activity"/>
    <property type="evidence" value="ECO:0007669"/>
    <property type="project" value="TreeGrafter"/>
</dbReference>
<protein>
    <submittedName>
        <fullName evidence="4">Cobalamin-binding protein</fullName>
    </submittedName>
</protein>
<dbReference type="GO" id="GO:0046653">
    <property type="term" value="P:tetrahydrofolate metabolic process"/>
    <property type="evidence" value="ECO:0007669"/>
    <property type="project" value="TreeGrafter"/>
</dbReference>
<evidence type="ECO:0000259" key="3">
    <source>
        <dbReference type="PROSITE" id="PS51332"/>
    </source>
</evidence>
<evidence type="ECO:0000256" key="1">
    <source>
        <dbReference type="ARBA" id="ARBA00022723"/>
    </source>
</evidence>
<dbReference type="SUPFAM" id="SSF52242">
    <property type="entry name" value="Cobalamin (vitamin B12)-binding domain"/>
    <property type="match status" value="1"/>
</dbReference>
<dbReference type="InterPro" id="IPR006158">
    <property type="entry name" value="Cobalamin-bd"/>
</dbReference>
<dbReference type="CDD" id="cd02065">
    <property type="entry name" value="B12-binding_like"/>
    <property type="match status" value="1"/>
</dbReference>
<dbReference type="PANTHER" id="PTHR45833:SF1">
    <property type="entry name" value="METHIONINE SYNTHASE"/>
    <property type="match status" value="1"/>
</dbReference>
<dbReference type="PROSITE" id="PS51332">
    <property type="entry name" value="B12_BINDING"/>
    <property type="match status" value="1"/>
</dbReference>
<proteinExistence type="predicted"/>
<dbReference type="Gene3D" id="3.40.50.280">
    <property type="entry name" value="Cobalamin-binding domain"/>
    <property type="match status" value="1"/>
</dbReference>
<dbReference type="GO" id="GO:0031419">
    <property type="term" value="F:cobalamin binding"/>
    <property type="evidence" value="ECO:0007669"/>
    <property type="project" value="InterPro"/>
</dbReference>
<dbReference type="InterPro" id="IPR003759">
    <property type="entry name" value="Cbl-bd_cap"/>
</dbReference>
<dbReference type="RefSeq" id="WP_066193629.1">
    <property type="nucleotide sequence ID" value="NZ_JAFDQP010000003.1"/>
</dbReference>